<evidence type="ECO:0000256" key="3">
    <source>
        <dbReference type="SAM" id="MobiDB-lite"/>
    </source>
</evidence>
<feature type="region of interest" description="Disordered" evidence="3">
    <location>
        <begin position="111"/>
        <end position="130"/>
    </location>
</feature>
<keyword evidence="2" id="KW-0325">Glycoprotein</keyword>
<comment type="subcellular location">
    <subcellularLocation>
        <location evidence="2">Cell membrane</location>
        <topology evidence="2">Multi-pass membrane protein</topology>
    </subcellularLocation>
    <subcellularLocation>
        <location evidence="2">Cytoplasm</location>
        <location evidence="2">Perinuclear region</location>
    </subcellularLocation>
    <subcellularLocation>
        <location evidence="1">Endomembrane system</location>
        <topology evidence="1">Multi-pass membrane protein</topology>
    </subcellularLocation>
    <subcellularLocation>
        <location evidence="2">Golgi apparatus</location>
        <location evidence="2">trans-Golgi network membrane</location>
    </subcellularLocation>
    <subcellularLocation>
        <location evidence="2">Mitochondrion</location>
    </subcellularLocation>
    <subcellularLocation>
        <location evidence="2">Nucleus</location>
    </subcellularLocation>
</comment>
<accession>Q4RQ33</accession>
<evidence type="ECO:0000256" key="1">
    <source>
        <dbReference type="ARBA" id="ARBA00004127"/>
    </source>
</evidence>
<dbReference type="GO" id="GO:0005385">
    <property type="term" value="F:zinc ion transmembrane transporter activity"/>
    <property type="evidence" value="ECO:0007669"/>
    <property type="project" value="UniProtKB-UniRule"/>
</dbReference>
<dbReference type="InterPro" id="IPR045891">
    <property type="entry name" value="ZIP9"/>
</dbReference>
<gene>
    <name evidence="4" type="ORF">GSTENG00030796001</name>
</gene>
<name>Q4RQ33_TETNG</name>
<sequence>MDGGLAVTLVSVAMFVGCFLLGFTPLLFRLSERSLQLVCLLGAGLLCGTALAIVIPEGVSLLGESYGGELPHPPTDSPAHPLCPPWSTSRLSFSPDSILLLLRCRHAFGPERRSRPSPGHPSPGRHRIGSNVGFHPDVCGGSDQHLFLHARPVDFERQQNCPHICCLSNRVHSGPGYSRCSRWIRSGRGRGHGPGHAAGDYLPGGDPTQGELFPRERERRPEGEGFSPGLSVSSSGACSFRFGLLSHALGPGQEAHPGPPAGLLRCRARRHHRHLLHIKGVGELGAEPADLHRRGHALLSRDLPLRGHRAHPPRGQQQRQQRRGGPGRSRGPPAAAAGALPERHSGRWGGTARGLGSGPER</sequence>
<dbReference type="GO" id="GO:0048471">
    <property type="term" value="C:perinuclear region of cytoplasm"/>
    <property type="evidence" value="ECO:0007669"/>
    <property type="project" value="UniProtKB-SubCell"/>
</dbReference>
<keyword evidence="2" id="KW-0864">Zinc transport</keyword>
<organism evidence="4">
    <name type="scientific">Tetraodon nigroviridis</name>
    <name type="common">Spotted green pufferfish</name>
    <name type="synonym">Chelonodon nigroviridis</name>
    <dbReference type="NCBI Taxonomy" id="99883"/>
    <lineage>
        <taxon>Eukaryota</taxon>
        <taxon>Metazoa</taxon>
        <taxon>Chordata</taxon>
        <taxon>Craniata</taxon>
        <taxon>Vertebrata</taxon>
        <taxon>Euteleostomi</taxon>
        <taxon>Actinopterygii</taxon>
        <taxon>Neopterygii</taxon>
        <taxon>Teleostei</taxon>
        <taxon>Neoteleostei</taxon>
        <taxon>Acanthomorphata</taxon>
        <taxon>Eupercaria</taxon>
        <taxon>Tetraodontiformes</taxon>
        <taxon>Tetradontoidea</taxon>
        <taxon>Tetraodontidae</taxon>
        <taxon>Tetraodon</taxon>
    </lineage>
</organism>
<feature type="compositionally biased region" description="Basic and acidic residues" evidence="3">
    <location>
        <begin position="213"/>
        <end position="223"/>
    </location>
</feature>
<comment type="similarity">
    <text evidence="2">Belongs to the ZIP transporter (TC 2.A.5) family.</text>
</comment>
<dbReference type="AlphaFoldDB" id="Q4RQ33"/>
<protein>
    <recommendedName>
        <fullName evidence="2">Zinc transporter ZIP9</fullName>
        <shortName evidence="2">ZIP-9</shortName>
    </recommendedName>
    <alternativeName>
        <fullName evidence="2">Solute carrier family 39 member 9</fullName>
    </alternativeName>
    <alternativeName>
        <fullName evidence="2">Zrt- and Irt-like protein 9</fullName>
    </alternativeName>
</protein>
<keyword evidence="2" id="KW-0472">Membrane</keyword>
<comment type="caution">
    <text evidence="2">Lacks conserved residue(s) required for the propagation of feature annotation.</text>
</comment>
<reference evidence="4" key="1">
    <citation type="journal article" date="2004" name="Nature">
        <title>Genome duplication in the teleost fish Tetraodon nigroviridis reveals the early vertebrate proto-karyotype.</title>
        <authorList>
            <person name="Jaillon O."/>
            <person name="Aury J.-M."/>
            <person name="Brunet F."/>
            <person name="Petit J.-L."/>
            <person name="Stange-Thomann N."/>
            <person name="Mauceli E."/>
            <person name="Bouneau L."/>
            <person name="Fischer C."/>
            <person name="Ozouf-Costaz C."/>
            <person name="Bernot A."/>
            <person name="Nicaud S."/>
            <person name="Jaffe D."/>
            <person name="Fisher S."/>
            <person name="Lutfalla G."/>
            <person name="Dossat C."/>
            <person name="Segurens B."/>
            <person name="Dasilva C."/>
            <person name="Salanoubat M."/>
            <person name="Levy M."/>
            <person name="Boudet N."/>
            <person name="Castellano S."/>
            <person name="Anthouard V."/>
            <person name="Jubin C."/>
            <person name="Castelli V."/>
            <person name="Katinka M."/>
            <person name="Vacherie B."/>
            <person name="Biemont C."/>
            <person name="Skalli Z."/>
            <person name="Cattolico L."/>
            <person name="Poulain J."/>
            <person name="De Berardinis V."/>
            <person name="Cruaud C."/>
            <person name="Duprat S."/>
            <person name="Brottier P."/>
            <person name="Coutanceau J.-P."/>
            <person name="Gouzy J."/>
            <person name="Parra G."/>
            <person name="Lardier G."/>
            <person name="Chapple C."/>
            <person name="McKernan K.J."/>
            <person name="McEwan P."/>
            <person name="Bosak S."/>
            <person name="Kellis M."/>
            <person name="Volff J.-N."/>
            <person name="Guigo R."/>
            <person name="Zody M.C."/>
            <person name="Mesirov J."/>
            <person name="Lindblad-Toh K."/>
            <person name="Birren B."/>
            <person name="Nusbaum C."/>
            <person name="Kahn D."/>
            <person name="Robinson-Rechavi M."/>
            <person name="Laudet V."/>
            <person name="Schachter V."/>
            <person name="Quetier F."/>
            <person name="Saurin W."/>
            <person name="Scarpelli C."/>
            <person name="Wincker P."/>
            <person name="Lander E.S."/>
            <person name="Weissenbach J."/>
            <person name="Roest Crollius H."/>
        </authorList>
    </citation>
    <scope>NUCLEOTIDE SEQUENCE [LARGE SCALE GENOMIC DNA]</scope>
</reference>
<comment type="function">
    <text evidence="2">Transports zinc ions across cell and organelle membranes into the cytoplasm and regulates intracellular zinc homeostasis. Participates in the zinc ions efflux out of the secretory compartments. Also functions as membrane androgen receptor that mediates, through a G protein, the non-classical androgen signaling pathway, characterized by the activation of MAPK3/MAPK1 (Erk1/2) and transcription factors CREB1 or ATF1. Moreover, has dual functions as membrane-bound androgen receptor and as an androgen-dependent zinc transporter both of which are mediated through an inhibitory G protein (Gi) that mediates both MAP kinase and zinc signaling leading to the androgen-dependent apoptotic process.</text>
</comment>
<dbReference type="PANTHER" id="PTHR16133">
    <property type="entry name" value="SOLUTE CARRIER FAMILY 39 ZINC TRANSPORTER , MEMBER 9-RELATED"/>
    <property type="match status" value="1"/>
</dbReference>
<feature type="compositionally biased region" description="Low complexity" evidence="3">
    <location>
        <begin position="329"/>
        <end position="339"/>
    </location>
</feature>
<dbReference type="EMBL" id="CAAE01015006">
    <property type="protein sequence ID" value="CAG09499.1"/>
    <property type="molecule type" value="Genomic_DNA"/>
</dbReference>
<evidence type="ECO:0000313" key="4">
    <source>
        <dbReference type="EMBL" id="CAG09499.1"/>
    </source>
</evidence>
<keyword evidence="2" id="KW-0406">Ion transport</keyword>
<keyword evidence="2" id="KW-0812">Transmembrane</keyword>
<dbReference type="GO" id="GO:0005634">
    <property type="term" value="C:nucleus"/>
    <property type="evidence" value="ECO:0007669"/>
    <property type="project" value="UniProtKB-SubCell"/>
</dbReference>
<keyword evidence="2" id="KW-0813">Transport</keyword>
<feature type="compositionally biased region" description="Gly residues" evidence="3">
    <location>
        <begin position="347"/>
        <end position="361"/>
    </location>
</feature>
<keyword evidence="2" id="KW-0862">Zinc</keyword>
<dbReference type="PANTHER" id="PTHR16133:SF4">
    <property type="entry name" value="ZINC TRANSPORTER ZIP9"/>
    <property type="match status" value="1"/>
</dbReference>
<dbReference type="GO" id="GO:0005794">
    <property type="term" value="C:Golgi apparatus"/>
    <property type="evidence" value="ECO:0007669"/>
    <property type="project" value="UniProtKB-SubCell"/>
</dbReference>
<proteinExistence type="inferred from homology"/>
<reference evidence="4" key="2">
    <citation type="submission" date="2004-02" db="EMBL/GenBank/DDBJ databases">
        <authorList>
            <consortium name="Genoscope"/>
            <consortium name="Whitehead Institute Centre for Genome Research"/>
        </authorList>
    </citation>
    <scope>NUCLEOTIDE SEQUENCE</scope>
</reference>
<feature type="region of interest" description="Disordered" evidence="3">
    <location>
        <begin position="302"/>
        <end position="361"/>
    </location>
</feature>
<dbReference type="GO" id="GO:0005739">
    <property type="term" value="C:mitochondrion"/>
    <property type="evidence" value="ECO:0007669"/>
    <property type="project" value="UniProtKB-SubCell"/>
</dbReference>
<dbReference type="KEGG" id="tng:GSTEN00030796G001"/>
<feature type="region of interest" description="Disordered" evidence="3">
    <location>
        <begin position="191"/>
        <end position="232"/>
    </location>
</feature>
<feature type="transmembrane region" description="Helical" evidence="2">
    <location>
        <begin position="6"/>
        <end position="28"/>
    </location>
</feature>
<evidence type="ECO:0000256" key="2">
    <source>
        <dbReference type="RuleBase" id="RU369011"/>
    </source>
</evidence>
<keyword evidence="2" id="KW-1133">Transmembrane helix</keyword>
<dbReference type="GO" id="GO:0005886">
    <property type="term" value="C:plasma membrane"/>
    <property type="evidence" value="ECO:0007669"/>
    <property type="project" value="UniProtKB-SubCell"/>
</dbReference>
<feature type="transmembrane region" description="Helical" evidence="2">
    <location>
        <begin position="35"/>
        <end position="55"/>
    </location>
</feature>